<feature type="domain" description="AB hydrolase-1" evidence="4">
    <location>
        <begin position="126"/>
        <end position="326"/>
    </location>
</feature>
<evidence type="ECO:0000256" key="1">
    <source>
        <dbReference type="ARBA" id="ARBA00010088"/>
    </source>
</evidence>
<gene>
    <name evidence="6" type="ORF">BP6252_00566</name>
</gene>
<dbReference type="InterPro" id="IPR051601">
    <property type="entry name" value="Serine_prot/Carboxylest_S33"/>
</dbReference>
<accession>A0A3D8SQQ7</accession>
<dbReference type="SUPFAM" id="SSF53474">
    <property type="entry name" value="alpha/beta-Hydrolases"/>
    <property type="match status" value="1"/>
</dbReference>
<evidence type="ECO:0000259" key="4">
    <source>
        <dbReference type="Pfam" id="PF00561"/>
    </source>
</evidence>
<name>A0A3D8SQQ7_9HELO</name>
<dbReference type="Gene3D" id="3.40.50.1820">
    <property type="entry name" value="alpha/beta hydrolase"/>
    <property type="match status" value="1"/>
</dbReference>
<keyword evidence="7" id="KW-1185">Reference proteome</keyword>
<dbReference type="InterPro" id="IPR029058">
    <property type="entry name" value="AB_hydrolase_fold"/>
</dbReference>
<evidence type="ECO:0000313" key="6">
    <source>
        <dbReference type="EMBL" id="RDW88534.1"/>
    </source>
</evidence>
<evidence type="ECO:0000313" key="7">
    <source>
        <dbReference type="Proteomes" id="UP000256645"/>
    </source>
</evidence>
<evidence type="ECO:0000256" key="3">
    <source>
        <dbReference type="SAM" id="Phobius"/>
    </source>
</evidence>
<protein>
    <recommendedName>
        <fullName evidence="8">Peptidase S33 tripeptidyl aminopeptidase-like C-terminal domain-containing protein</fullName>
    </recommendedName>
</protein>
<organism evidence="6 7">
    <name type="scientific">Coleophoma cylindrospora</name>
    <dbReference type="NCBI Taxonomy" id="1849047"/>
    <lineage>
        <taxon>Eukaryota</taxon>
        <taxon>Fungi</taxon>
        <taxon>Dikarya</taxon>
        <taxon>Ascomycota</taxon>
        <taxon>Pezizomycotina</taxon>
        <taxon>Leotiomycetes</taxon>
        <taxon>Helotiales</taxon>
        <taxon>Dermateaceae</taxon>
        <taxon>Coleophoma</taxon>
    </lineage>
</organism>
<reference evidence="6 7" key="1">
    <citation type="journal article" date="2018" name="IMA Fungus">
        <title>IMA Genome-F 9: Draft genome sequence of Annulohypoxylon stygium, Aspergillus mulundensis, Berkeleyomyces basicola (syn. Thielaviopsis basicola), Ceratocystis smalleyi, two Cercospora beticola strains, Coleophoma cylindrospora, Fusarium fracticaudum, Phialophora cf. hyalina, and Morchella septimelata.</title>
        <authorList>
            <person name="Wingfield B.D."/>
            <person name="Bills G.F."/>
            <person name="Dong Y."/>
            <person name="Huang W."/>
            <person name="Nel W.J."/>
            <person name="Swalarsk-Parry B.S."/>
            <person name="Vaghefi N."/>
            <person name="Wilken P.M."/>
            <person name="An Z."/>
            <person name="de Beer Z.W."/>
            <person name="De Vos L."/>
            <person name="Chen L."/>
            <person name="Duong T.A."/>
            <person name="Gao Y."/>
            <person name="Hammerbacher A."/>
            <person name="Kikkert J.R."/>
            <person name="Li Y."/>
            <person name="Li H."/>
            <person name="Li K."/>
            <person name="Li Q."/>
            <person name="Liu X."/>
            <person name="Ma X."/>
            <person name="Naidoo K."/>
            <person name="Pethybridge S.J."/>
            <person name="Sun J."/>
            <person name="Steenkamp E.T."/>
            <person name="van der Nest M.A."/>
            <person name="van Wyk S."/>
            <person name="Wingfield M.J."/>
            <person name="Xiong C."/>
            <person name="Yue Q."/>
            <person name="Zhang X."/>
        </authorList>
    </citation>
    <scope>NUCLEOTIDE SEQUENCE [LARGE SCALE GENOMIC DNA]</scope>
    <source>
        <strain evidence="6 7">BP6252</strain>
    </source>
</reference>
<evidence type="ECO:0000259" key="5">
    <source>
        <dbReference type="Pfam" id="PF08386"/>
    </source>
</evidence>
<dbReference type="STRING" id="1849047.A0A3D8SQQ7"/>
<dbReference type="Proteomes" id="UP000256645">
    <property type="component" value="Unassembled WGS sequence"/>
</dbReference>
<dbReference type="Pfam" id="PF00561">
    <property type="entry name" value="Abhydrolase_1"/>
    <property type="match status" value="1"/>
</dbReference>
<feature type="domain" description="Peptidase S33 tripeptidyl aminopeptidase-like C-terminal" evidence="5">
    <location>
        <begin position="515"/>
        <end position="613"/>
    </location>
</feature>
<comment type="similarity">
    <text evidence="1">Belongs to the peptidase S33 family.</text>
</comment>
<feature type="transmembrane region" description="Helical" evidence="3">
    <location>
        <begin position="295"/>
        <end position="313"/>
    </location>
</feature>
<dbReference type="PANTHER" id="PTHR43248">
    <property type="entry name" value="2-SUCCINYL-6-HYDROXY-2,4-CYCLOHEXADIENE-1-CARBOXYLATE SYNTHASE"/>
    <property type="match status" value="1"/>
</dbReference>
<keyword evidence="2" id="KW-0378">Hydrolase</keyword>
<comment type="caution">
    <text evidence="6">The sequence shown here is derived from an EMBL/GenBank/DDBJ whole genome shotgun (WGS) entry which is preliminary data.</text>
</comment>
<keyword evidence="3" id="KW-0472">Membrane</keyword>
<dbReference type="AlphaFoldDB" id="A0A3D8SQQ7"/>
<dbReference type="OrthoDB" id="425534at2759"/>
<keyword evidence="3" id="KW-1133">Transmembrane helix</keyword>
<proteinExistence type="inferred from homology"/>
<dbReference type="InterPro" id="IPR000073">
    <property type="entry name" value="AB_hydrolase_1"/>
</dbReference>
<keyword evidence="3" id="KW-0812">Transmembrane</keyword>
<dbReference type="Pfam" id="PF08386">
    <property type="entry name" value="Abhydrolase_4"/>
    <property type="match status" value="1"/>
</dbReference>
<dbReference type="InterPro" id="IPR013595">
    <property type="entry name" value="Pept_S33_TAP-like_C"/>
</dbReference>
<dbReference type="GO" id="GO:0016787">
    <property type="term" value="F:hydrolase activity"/>
    <property type="evidence" value="ECO:0007669"/>
    <property type="project" value="UniProtKB-KW"/>
</dbReference>
<evidence type="ECO:0008006" key="8">
    <source>
        <dbReference type="Google" id="ProtNLM"/>
    </source>
</evidence>
<feature type="transmembrane region" description="Helical" evidence="3">
    <location>
        <begin position="28"/>
        <end position="51"/>
    </location>
</feature>
<dbReference type="EMBL" id="PDLM01000001">
    <property type="protein sequence ID" value="RDW88534.1"/>
    <property type="molecule type" value="Genomic_DNA"/>
</dbReference>
<sequence length="654" mass="71968">MSKDSDVHTPLLVPPVAASKTPRPKWKVYLTVVFLVLCYGALPSPSVNSFLGSEHKKNDDRAFRWSDITPNKHLQYTDCFGGFQCARLDVPLNWNASSPDGGPRAAVAIVRLPAKVPVTDERYGGALLMNPGGPGESGIHQVLSGGKFIQDIIDSPDPSSGKYFDIIGFDPRGVNNTTPRLRCFPDAFNQQSWSLKYPDYGMLWDSESIIGFEWARAESLGGSCARVGDDEDMVRFVNTAQVVEDMVEIVERHAEWREMEAKAMVAQSQSRFSHPHEESEEILQRTAWRKGQEKILYWGFSYGTTLGSTFAAMHPDRVGRLLIDGVMDVVDHYAGGWATNLVDADMIITKYCEYCYQAGPEKCSFFTGTSGKDVEARLDRVMQDLKGNPIAVPASGSRGPEIVTFGDVYLRMLSAMYFPYGWAEGFFDLLTEVEAGNGTSVAELKQSALAAVEISLECEQDGPFSDACVAPNYISGMGTVNSISCMDTGGFTNITKEGFKDYLVALKKQSKRIFASWARGKISCLGYNTAPAYRFPGPIAGNTSHPMLVIGNTHDTVTPIRNARYIASQFPGAVVLHHDSQGHCSYSNPSICTAKVIREYFQTGALPESGTMCTPEWRPFLGCTNKDEAGNCKLMGKEDEKLFESQIGLTQVWP</sequence>
<dbReference type="PANTHER" id="PTHR43248:SF25">
    <property type="entry name" value="AB HYDROLASE-1 DOMAIN-CONTAINING PROTEIN-RELATED"/>
    <property type="match status" value="1"/>
</dbReference>
<evidence type="ECO:0000256" key="2">
    <source>
        <dbReference type="ARBA" id="ARBA00022801"/>
    </source>
</evidence>